<keyword evidence="1" id="KW-0732">Signal</keyword>
<dbReference type="AlphaFoldDB" id="A0A5E6U3Q2"/>
<reference evidence="3" key="1">
    <citation type="submission" date="2019-09" db="EMBL/GenBank/DDBJ databases">
        <authorList>
            <person name="Chandra G."/>
            <person name="Truman W A."/>
        </authorList>
    </citation>
    <scope>NUCLEOTIDE SEQUENCE [LARGE SCALE GENOMIC DNA]</scope>
    <source>
        <strain evidence="3">PS652</strain>
    </source>
</reference>
<sequence length="444" mass="49801" precursor="true">MRVFVLFACLCHSVLAMADVASADYQTPPGWRTECMGRVQFDVPKDIVWHISSGYWQYYNFERPNPTITPGEEQIAYGDGLTPKQRYLVDIDVSPLTTRELFEQIRYSQTLNVEPAQQRVVKAEIKALDAVISATSSDDSGYRALLDQSIELDKKLKRIGYVHSQLILLDDLIRQFTAEGRSVAKAQVERDAFFKEQAQWPTDVEFEHERSIELGLPDAFANWYEGKLVAYLWRNQRIYRFNFHSGANTATASDALALLEPKARAVLAAFRTRAQYETPQENGFCVPYGFIADDGAPRHAITLGFNPADNPKLLHRLSMSNDDEKAVEMVPMMLDRLVANPFPGLLSIDKFGPSSVRIGAAKGRIGGARFRPHDPETLEPSAVETFRMVAGVSSSGHQPTLVLGVINEHSQPPLQFEPSRDDFLRTLQSIRALPGGHRFEAQAD</sequence>
<dbReference type="EMBL" id="OZ024668">
    <property type="protein sequence ID" value="CAK9888149.1"/>
    <property type="molecule type" value="Genomic_DNA"/>
</dbReference>
<gene>
    <name evidence="2" type="ORF">PS652_00958</name>
    <name evidence="3" type="ORF">PS652_03217</name>
</gene>
<dbReference type="Proteomes" id="UP000326595">
    <property type="component" value="Chromosome"/>
</dbReference>
<feature type="chain" id="PRO_5022830268" evidence="1">
    <location>
        <begin position="19"/>
        <end position="444"/>
    </location>
</feature>
<proteinExistence type="predicted"/>
<evidence type="ECO:0000313" key="2">
    <source>
        <dbReference type="EMBL" id="CAK9888149.1"/>
    </source>
</evidence>
<evidence type="ECO:0000256" key="1">
    <source>
        <dbReference type="SAM" id="SignalP"/>
    </source>
</evidence>
<name>A0A5E6U3Q2_PSEFL</name>
<reference evidence="2 4" key="2">
    <citation type="submission" date="2024-03" db="EMBL/GenBank/DDBJ databases">
        <authorList>
            <person name="Alaster D. Moffat"/>
            <person name="Govind Chandra"/>
            <person name="Andrew W. Truman"/>
        </authorList>
    </citation>
    <scope>NUCLEOTIDE SEQUENCE [LARGE SCALE GENOMIC DNA]</scope>
    <source>
        <strain evidence="2">PS652</strain>
    </source>
</reference>
<protein>
    <submittedName>
        <fullName evidence="3">Uncharacterized protein</fullName>
    </submittedName>
</protein>
<dbReference type="EMBL" id="CABVHG010000018">
    <property type="protein sequence ID" value="VVM99492.1"/>
    <property type="molecule type" value="Genomic_DNA"/>
</dbReference>
<feature type="signal peptide" evidence="1">
    <location>
        <begin position="1"/>
        <end position="18"/>
    </location>
</feature>
<organism evidence="3">
    <name type="scientific">Pseudomonas fluorescens</name>
    <dbReference type="NCBI Taxonomy" id="294"/>
    <lineage>
        <taxon>Bacteria</taxon>
        <taxon>Pseudomonadati</taxon>
        <taxon>Pseudomonadota</taxon>
        <taxon>Gammaproteobacteria</taxon>
        <taxon>Pseudomonadales</taxon>
        <taxon>Pseudomonadaceae</taxon>
        <taxon>Pseudomonas</taxon>
    </lineage>
</organism>
<accession>A0A5E6U3Q2</accession>
<evidence type="ECO:0000313" key="4">
    <source>
        <dbReference type="Proteomes" id="UP000326595"/>
    </source>
</evidence>
<evidence type="ECO:0000313" key="3">
    <source>
        <dbReference type="EMBL" id="VVM99492.1"/>
    </source>
</evidence>